<accession>A0A2G6K8Y1</accession>
<dbReference type="Gene3D" id="3.40.50.1820">
    <property type="entry name" value="alpha/beta hydrolase"/>
    <property type="match status" value="1"/>
</dbReference>
<evidence type="ECO:0000313" key="2">
    <source>
        <dbReference type="EMBL" id="PIE32105.1"/>
    </source>
</evidence>
<dbReference type="InterPro" id="IPR000073">
    <property type="entry name" value="AB_hydrolase_1"/>
</dbReference>
<evidence type="ECO:0000259" key="1">
    <source>
        <dbReference type="Pfam" id="PF00561"/>
    </source>
</evidence>
<gene>
    <name evidence="2" type="ORF">CSA55_04000</name>
</gene>
<comment type="caution">
    <text evidence="2">The sequence shown here is derived from an EMBL/GenBank/DDBJ whole genome shotgun (WGS) entry which is preliminary data.</text>
</comment>
<dbReference type="AlphaFoldDB" id="A0A2G6K8Y1"/>
<dbReference type="EMBL" id="PDSL01000053">
    <property type="protein sequence ID" value="PIE32105.1"/>
    <property type="molecule type" value="Genomic_DNA"/>
</dbReference>
<name>A0A2G6K8Y1_9ACTN</name>
<dbReference type="GO" id="GO:0004806">
    <property type="term" value="F:triacylglycerol lipase activity"/>
    <property type="evidence" value="ECO:0007669"/>
    <property type="project" value="TreeGrafter"/>
</dbReference>
<dbReference type="PANTHER" id="PTHR43433">
    <property type="entry name" value="HYDROLASE, ALPHA/BETA FOLD FAMILY PROTEIN"/>
    <property type="match status" value="1"/>
</dbReference>
<sequence length="296" mass="32305">MTSLAVNGITLEYDEHGDGEPLVLVMGLGGQLIDWPLDLVELFVERGFRVIRFDNRDSGLSTVFSEVAPPSMAELFTAIAFRRPLRASYLLSDMADDVIGLLDALDIDQAHIVGASMGGMIAQELAIGYPERVRSLTSIMSTTGARGVGGPTWRVRASFIQRERARKKCTTDEELIDVAVDHYRLVAGPRFDALEFRKMMAAGMKRSFQPEGTARQMAAISASGDRTHALATVEAPSLVIHGMADTLIRPSGGVATSKAIPGSRLLMFNDMGHDLPRSRWREVTEAIADHAHRVVD</sequence>
<organism evidence="2 3">
    <name type="scientific">Ilumatobacter coccineus</name>
    <dbReference type="NCBI Taxonomy" id="467094"/>
    <lineage>
        <taxon>Bacteria</taxon>
        <taxon>Bacillati</taxon>
        <taxon>Actinomycetota</taxon>
        <taxon>Acidimicrobiia</taxon>
        <taxon>Acidimicrobiales</taxon>
        <taxon>Ilumatobacteraceae</taxon>
        <taxon>Ilumatobacter</taxon>
    </lineage>
</organism>
<dbReference type="GO" id="GO:0046503">
    <property type="term" value="P:glycerolipid catabolic process"/>
    <property type="evidence" value="ECO:0007669"/>
    <property type="project" value="TreeGrafter"/>
</dbReference>
<dbReference type="Proteomes" id="UP000230914">
    <property type="component" value="Unassembled WGS sequence"/>
</dbReference>
<dbReference type="SUPFAM" id="SSF53474">
    <property type="entry name" value="alpha/beta-Hydrolases"/>
    <property type="match status" value="1"/>
</dbReference>
<evidence type="ECO:0000313" key="3">
    <source>
        <dbReference type="Proteomes" id="UP000230914"/>
    </source>
</evidence>
<reference evidence="2 3" key="1">
    <citation type="submission" date="2017-10" db="EMBL/GenBank/DDBJ databases">
        <title>Novel microbial diversity and functional potential in the marine mammal oral microbiome.</title>
        <authorList>
            <person name="Dudek N.K."/>
            <person name="Sun C.L."/>
            <person name="Burstein D."/>
            <person name="Kantor R.S."/>
            <person name="Aliaga Goltsman D.S."/>
            <person name="Bik E.M."/>
            <person name="Thomas B.C."/>
            <person name="Banfield J.F."/>
            <person name="Relman D.A."/>
        </authorList>
    </citation>
    <scope>NUCLEOTIDE SEQUENCE [LARGE SCALE GENOMIC DNA]</scope>
    <source>
        <strain evidence="2">DOLJORAL78_61_10</strain>
    </source>
</reference>
<dbReference type="InterPro" id="IPR029058">
    <property type="entry name" value="AB_hydrolase_fold"/>
</dbReference>
<dbReference type="Pfam" id="PF00561">
    <property type="entry name" value="Abhydrolase_1"/>
    <property type="match status" value="1"/>
</dbReference>
<dbReference type="InterPro" id="IPR050471">
    <property type="entry name" value="AB_hydrolase"/>
</dbReference>
<feature type="domain" description="AB hydrolase-1" evidence="1">
    <location>
        <begin position="21"/>
        <end position="274"/>
    </location>
</feature>
<protein>
    <submittedName>
        <fullName evidence="2">Hydrolase</fullName>
    </submittedName>
</protein>
<dbReference type="PANTHER" id="PTHR43433:SF5">
    <property type="entry name" value="AB HYDROLASE-1 DOMAIN-CONTAINING PROTEIN"/>
    <property type="match status" value="1"/>
</dbReference>
<proteinExistence type="predicted"/>
<keyword evidence="2" id="KW-0378">Hydrolase</keyword>